<name>A0A2S7KAT4_9PROT</name>
<evidence type="ECO:0000256" key="5">
    <source>
        <dbReference type="ARBA" id="ARBA00023136"/>
    </source>
</evidence>
<dbReference type="PANTHER" id="PTHR23505:SF79">
    <property type="entry name" value="PROTEIN SPINSTER"/>
    <property type="match status" value="1"/>
</dbReference>
<gene>
    <name evidence="9" type="ORF">CW354_01630</name>
</gene>
<dbReference type="InterPro" id="IPR011701">
    <property type="entry name" value="MFS"/>
</dbReference>
<accession>A0A2S7KAT4</accession>
<dbReference type="GO" id="GO:0022857">
    <property type="term" value="F:transmembrane transporter activity"/>
    <property type="evidence" value="ECO:0007669"/>
    <property type="project" value="InterPro"/>
</dbReference>
<feature type="transmembrane region" description="Helical" evidence="7">
    <location>
        <begin position="27"/>
        <end position="49"/>
    </location>
</feature>
<dbReference type="EMBL" id="PJCH01000001">
    <property type="protein sequence ID" value="PQA89593.1"/>
    <property type="molecule type" value="Genomic_DNA"/>
</dbReference>
<evidence type="ECO:0000259" key="8">
    <source>
        <dbReference type="PROSITE" id="PS50850"/>
    </source>
</evidence>
<protein>
    <submittedName>
        <fullName evidence="9">MFS transporter</fullName>
    </submittedName>
</protein>
<keyword evidence="3 7" id="KW-0812">Transmembrane</keyword>
<dbReference type="Gene3D" id="1.20.1250.20">
    <property type="entry name" value="MFS general substrate transporter like domains"/>
    <property type="match status" value="2"/>
</dbReference>
<evidence type="ECO:0000256" key="3">
    <source>
        <dbReference type="ARBA" id="ARBA00022692"/>
    </source>
</evidence>
<dbReference type="Pfam" id="PF07690">
    <property type="entry name" value="MFS_1"/>
    <property type="match status" value="1"/>
</dbReference>
<dbReference type="AlphaFoldDB" id="A0A2S7KAT4"/>
<feature type="region of interest" description="Disordered" evidence="6">
    <location>
        <begin position="1"/>
        <end position="20"/>
    </location>
</feature>
<feature type="transmembrane region" description="Helical" evidence="7">
    <location>
        <begin position="199"/>
        <end position="217"/>
    </location>
</feature>
<dbReference type="PANTHER" id="PTHR23505">
    <property type="entry name" value="SPINSTER"/>
    <property type="match status" value="1"/>
</dbReference>
<feature type="transmembrane region" description="Helical" evidence="7">
    <location>
        <begin position="157"/>
        <end position="179"/>
    </location>
</feature>
<feature type="transmembrane region" description="Helical" evidence="7">
    <location>
        <begin position="251"/>
        <end position="270"/>
    </location>
</feature>
<feature type="transmembrane region" description="Helical" evidence="7">
    <location>
        <begin position="387"/>
        <end position="407"/>
    </location>
</feature>
<dbReference type="InterPro" id="IPR036259">
    <property type="entry name" value="MFS_trans_sf"/>
</dbReference>
<feature type="transmembrane region" description="Helical" evidence="7">
    <location>
        <begin position="69"/>
        <end position="90"/>
    </location>
</feature>
<feature type="transmembrane region" description="Helical" evidence="7">
    <location>
        <begin position="290"/>
        <end position="310"/>
    </location>
</feature>
<dbReference type="InterPro" id="IPR044770">
    <property type="entry name" value="MFS_spinster-like"/>
</dbReference>
<dbReference type="GO" id="GO:0016020">
    <property type="term" value="C:membrane"/>
    <property type="evidence" value="ECO:0007669"/>
    <property type="project" value="UniProtKB-SubCell"/>
</dbReference>
<keyword evidence="2" id="KW-0813">Transport</keyword>
<comment type="subcellular location">
    <subcellularLocation>
        <location evidence="1">Membrane</location>
        <topology evidence="1">Multi-pass membrane protein</topology>
    </subcellularLocation>
</comment>
<dbReference type="CDD" id="cd17328">
    <property type="entry name" value="MFS_spinster_like"/>
    <property type="match status" value="1"/>
</dbReference>
<keyword evidence="5 7" id="KW-0472">Membrane</keyword>
<feature type="transmembrane region" description="Helical" evidence="7">
    <location>
        <begin position="422"/>
        <end position="442"/>
    </location>
</feature>
<evidence type="ECO:0000256" key="2">
    <source>
        <dbReference type="ARBA" id="ARBA00022448"/>
    </source>
</evidence>
<dbReference type="OrthoDB" id="7400989at2"/>
<evidence type="ECO:0000256" key="4">
    <source>
        <dbReference type="ARBA" id="ARBA00022989"/>
    </source>
</evidence>
<keyword evidence="10" id="KW-1185">Reference proteome</keyword>
<dbReference type="Proteomes" id="UP000239504">
    <property type="component" value="Unassembled WGS sequence"/>
</dbReference>
<comment type="caution">
    <text evidence="9">The sequence shown here is derived from an EMBL/GenBank/DDBJ whole genome shotgun (WGS) entry which is preliminary data.</text>
</comment>
<sequence>MKRMGVGMSSTKNTHAGHEYPRPPSRYSWYVVGVVTLAYIVSFVDRQIITLLVEPIKQDLNLNDTQIGLLQGLSFALLYSFLGIPIGVLADRISRTRIITVGIVLWSLFTAACGLTRSFATLFAARVGVGVGEAALTPSVHSMLADIFPANELGKAISVYTLSMYLGSGVALIAGGAVVEFLTSYGQIHLPVIGLLQPWQSTFFLVGAPGFLVALLMKTVREPRRQISHSSEAAGPSFGATIAYLRKHFRLFGSLILGSSLQTMVAYGVIAWAPTVFIRLHGMNAANVGLIYGCLIAAAGAAGMLTGGWLSSWLQRSGKTAVTVRLAIAGLLIFWPVASIFPIVGNQTLCFLVLAIALFAQSFATGHLFTIFPLISPPEMRAQVSALHLFIANLIGFGLGPFLVGFLTDYYFEDPMALGRSLALVGVVVTPASIGCLIWSIAPYREYEKQAADRAGA</sequence>
<feature type="domain" description="Major facilitator superfamily (MFS) profile" evidence="8">
    <location>
        <begin position="31"/>
        <end position="448"/>
    </location>
</feature>
<dbReference type="PROSITE" id="PS50850">
    <property type="entry name" value="MFS"/>
    <property type="match status" value="1"/>
</dbReference>
<feature type="transmembrane region" description="Helical" evidence="7">
    <location>
        <begin position="123"/>
        <end position="145"/>
    </location>
</feature>
<evidence type="ECO:0000313" key="10">
    <source>
        <dbReference type="Proteomes" id="UP000239504"/>
    </source>
</evidence>
<proteinExistence type="predicted"/>
<reference evidence="9 10" key="1">
    <citation type="submission" date="2017-12" db="EMBL/GenBank/DDBJ databases">
        <authorList>
            <person name="Hurst M.R.H."/>
        </authorList>
    </citation>
    <scope>NUCLEOTIDE SEQUENCE [LARGE SCALE GENOMIC DNA]</scope>
    <source>
        <strain evidence="9 10">SY-3-19</strain>
    </source>
</reference>
<feature type="transmembrane region" description="Helical" evidence="7">
    <location>
        <begin position="97"/>
        <end position="117"/>
    </location>
</feature>
<feature type="transmembrane region" description="Helical" evidence="7">
    <location>
        <begin position="351"/>
        <end position="375"/>
    </location>
</feature>
<evidence type="ECO:0000256" key="1">
    <source>
        <dbReference type="ARBA" id="ARBA00004141"/>
    </source>
</evidence>
<dbReference type="SUPFAM" id="SSF103473">
    <property type="entry name" value="MFS general substrate transporter"/>
    <property type="match status" value="1"/>
</dbReference>
<feature type="transmembrane region" description="Helical" evidence="7">
    <location>
        <begin position="322"/>
        <end position="345"/>
    </location>
</feature>
<evidence type="ECO:0000256" key="6">
    <source>
        <dbReference type="SAM" id="MobiDB-lite"/>
    </source>
</evidence>
<dbReference type="InterPro" id="IPR020846">
    <property type="entry name" value="MFS_dom"/>
</dbReference>
<evidence type="ECO:0000256" key="7">
    <source>
        <dbReference type="SAM" id="Phobius"/>
    </source>
</evidence>
<evidence type="ECO:0000313" key="9">
    <source>
        <dbReference type="EMBL" id="PQA89593.1"/>
    </source>
</evidence>
<keyword evidence="4 7" id="KW-1133">Transmembrane helix</keyword>
<organism evidence="9 10">
    <name type="scientific">Hyphococcus luteus</name>
    <dbReference type="NCBI Taxonomy" id="2058213"/>
    <lineage>
        <taxon>Bacteria</taxon>
        <taxon>Pseudomonadati</taxon>
        <taxon>Pseudomonadota</taxon>
        <taxon>Alphaproteobacteria</taxon>
        <taxon>Parvularculales</taxon>
        <taxon>Parvularculaceae</taxon>
        <taxon>Hyphococcus</taxon>
    </lineage>
</organism>